<dbReference type="SUPFAM" id="SSF51905">
    <property type="entry name" value="FAD/NAD(P)-binding domain"/>
    <property type="match status" value="1"/>
</dbReference>
<dbReference type="GO" id="GO:0005737">
    <property type="term" value="C:cytoplasm"/>
    <property type="evidence" value="ECO:0007669"/>
    <property type="project" value="TreeGrafter"/>
</dbReference>
<evidence type="ECO:0000313" key="4">
    <source>
        <dbReference type="Proteomes" id="UP000295729"/>
    </source>
</evidence>
<protein>
    <submittedName>
        <fullName evidence="3">Glycine/D-amino acid oxidase-like deaminating enzyme</fullName>
    </submittedName>
</protein>
<dbReference type="InterPro" id="IPR006076">
    <property type="entry name" value="FAD-dep_OxRdtase"/>
</dbReference>
<dbReference type="RefSeq" id="WP_133561013.1">
    <property type="nucleotide sequence ID" value="NZ_SNZA01000002.1"/>
</dbReference>
<dbReference type="PANTHER" id="PTHR13847:SF289">
    <property type="entry name" value="GLYCINE OXIDASE"/>
    <property type="match status" value="1"/>
</dbReference>
<evidence type="ECO:0000259" key="2">
    <source>
        <dbReference type="Pfam" id="PF01266"/>
    </source>
</evidence>
<organism evidence="3 4">
    <name type="scientific">Marinomonas communis</name>
    <dbReference type="NCBI Taxonomy" id="28254"/>
    <lineage>
        <taxon>Bacteria</taxon>
        <taxon>Pseudomonadati</taxon>
        <taxon>Pseudomonadota</taxon>
        <taxon>Gammaproteobacteria</taxon>
        <taxon>Oceanospirillales</taxon>
        <taxon>Oceanospirillaceae</taxon>
        <taxon>Marinomonas</taxon>
    </lineage>
</organism>
<keyword evidence="1" id="KW-0560">Oxidoreductase</keyword>
<dbReference type="EMBL" id="SNZA01000002">
    <property type="protein sequence ID" value="TDR13856.1"/>
    <property type="molecule type" value="Genomic_DNA"/>
</dbReference>
<dbReference type="OrthoDB" id="9805337at2"/>
<feature type="domain" description="FAD dependent oxidoreductase" evidence="2">
    <location>
        <begin position="21"/>
        <end position="409"/>
    </location>
</feature>
<dbReference type="GO" id="GO:0016491">
    <property type="term" value="F:oxidoreductase activity"/>
    <property type="evidence" value="ECO:0007669"/>
    <property type="project" value="UniProtKB-KW"/>
</dbReference>
<dbReference type="SUPFAM" id="SSF54373">
    <property type="entry name" value="FAD-linked reductases, C-terminal domain"/>
    <property type="match status" value="1"/>
</dbReference>
<dbReference type="PANTHER" id="PTHR13847">
    <property type="entry name" value="SARCOSINE DEHYDROGENASE-RELATED"/>
    <property type="match status" value="1"/>
</dbReference>
<dbReference type="AlphaFoldDB" id="A0A4R6X4K5"/>
<evidence type="ECO:0000256" key="1">
    <source>
        <dbReference type="ARBA" id="ARBA00023002"/>
    </source>
</evidence>
<gene>
    <name evidence="3" type="ORF">C8D85_1387</name>
</gene>
<accession>A0A4R6X4K5</accession>
<name>A0A4R6X4K5_9GAMM</name>
<dbReference type="Gene3D" id="3.50.50.60">
    <property type="entry name" value="FAD/NAD(P)-binding domain"/>
    <property type="match status" value="2"/>
</dbReference>
<comment type="caution">
    <text evidence="3">The sequence shown here is derived from an EMBL/GenBank/DDBJ whole genome shotgun (WGS) entry which is preliminary data.</text>
</comment>
<reference evidence="3 4" key="1">
    <citation type="submission" date="2019-03" db="EMBL/GenBank/DDBJ databases">
        <title>Genomic Encyclopedia of Type Strains, Phase IV (KMG-IV): sequencing the most valuable type-strain genomes for metagenomic binning, comparative biology and taxonomic classification.</title>
        <authorList>
            <person name="Goeker M."/>
        </authorList>
    </citation>
    <scope>NUCLEOTIDE SEQUENCE [LARGE SCALE GENOMIC DNA]</scope>
    <source>
        <strain evidence="3 4">DSM 5604</strain>
    </source>
</reference>
<proteinExistence type="predicted"/>
<dbReference type="InterPro" id="IPR036188">
    <property type="entry name" value="FAD/NAD-bd_sf"/>
</dbReference>
<sequence length="430" mass="47391">MSASLSATPFSLSQSQGKPTYAVVGAGVVGLCVALEAQRQGYQVTLLDGNEPGRAASFGNAGYLATEVIEPLATPATVRNAPKLWLNPDGPVCIPFKYLVKALPWYAKFLKASSVQQAALGTQAISALNQCSQPAWQRTLADIGHAHLLIKAGNLVVWEDDRQKVAAHQLASKLQQHNVPCEVVEGQRLAELEPELSMQLSHAVYIPEIYRLSDPYEVCQALLQAFKERGGHFINEKVMSLQAATQHIEVHIPGHHHKFDHVSLCAGAWTQTLLEQVGINVPLEAERGYHLTYPKDQARIRHTILSADRRFVMSPLNSGLRVVGMSEIGGTELPPIEKRFSVLRKHTKALLPKLFTPEEAQASEWMGHRPTLPDSLPIIDQHPRFPCLSFAFGHQHLGVTQAAITAELLLQKVAKRPTSVALRPYRVDRF</sequence>
<keyword evidence="4" id="KW-1185">Reference proteome</keyword>
<dbReference type="Gene3D" id="3.30.9.10">
    <property type="entry name" value="D-Amino Acid Oxidase, subunit A, domain 2"/>
    <property type="match status" value="1"/>
</dbReference>
<dbReference type="Pfam" id="PF01266">
    <property type="entry name" value="DAO"/>
    <property type="match status" value="1"/>
</dbReference>
<dbReference type="Proteomes" id="UP000295729">
    <property type="component" value="Unassembled WGS sequence"/>
</dbReference>
<evidence type="ECO:0000313" key="3">
    <source>
        <dbReference type="EMBL" id="TDR13856.1"/>
    </source>
</evidence>